<reference evidence="2" key="1">
    <citation type="submission" date="2022-11" db="EMBL/GenBank/DDBJ databases">
        <title>Draft genome sequence of Hoeflea poritis E7-10 and Hoeflea prorocentri PM5-8, separated from scleractinian coral Porites lutea and marine dinoflagellate.</title>
        <authorList>
            <person name="Zhang G."/>
            <person name="Wei Q."/>
            <person name="Cai L."/>
        </authorList>
    </citation>
    <scope>NUCLEOTIDE SEQUENCE</scope>
    <source>
        <strain evidence="2">PM5-8</strain>
    </source>
</reference>
<evidence type="ECO:0000313" key="3">
    <source>
        <dbReference type="Proteomes" id="UP001151234"/>
    </source>
</evidence>
<evidence type="ECO:0000313" key="2">
    <source>
        <dbReference type="EMBL" id="MDA5401291.1"/>
    </source>
</evidence>
<dbReference type="Proteomes" id="UP001151234">
    <property type="component" value="Unassembled WGS sequence"/>
</dbReference>
<protein>
    <recommendedName>
        <fullName evidence="4">HXXEE domain-containing protein</fullName>
    </recommendedName>
</protein>
<dbReference type="EMBL" id="JAPJZI010000002">
    <property type="protein sequence ID" value="MDA5401291.1"/>
    <property type="molecule type" value="Genomic_DNA"/>
</dbReference>
<gene>
    <name evidence="2" type="ORF">OQ273_22150</name>
</gene>
<feature type="transmembrane region" description="Helical" evidence="1">
    <location>
        <begin position="53"/>
        <end position="73"/>
    </location>
</feature>
<keyword evidence="3" id="KW-1185">Reference proteome</keyword>
<name>A0A9X3ZJY5_9HYPH</name>
<keyword evidence="1" id="KW-0812">Transmembrane</keyword>
<dbReference type="RefSeq" id="WP_267993282.1">
    <property type="nucleotide sequence ID" value="NZ_JAPJZI010000002.1"/>
</dbReference>
<proteinExistence type="predicted"/>
<feature type="transmembrane region" description="Helical" evidence="1">
    <location>
        <begin position="110"/>
        <end position="127"/>
    </location>
</feature>
<evidence type="ECO:0008006" key="4">
    <source>
        <dbReference type="Google" id="ProtNLM"/>
    </source>
</evidence>
<sequence length="163" mass="17490">MESVTVSPADLLAIAGMFGGFLIQNYAEWRGGGPKLPDTAAVRHMFPVQNDRVRWLALVFVSILVIVVCTVSLTLNMVWIVVAIASALALNAVVQMIISLHLKAIQPGTLSGLAFMLPPSLWVAISLGQQAGWTAILAGPLLSFPILFGVWWLAAFLDRPGPD</sequence>
<dbReference type="AlphaFoldDB" id="A0A9X3ZJY5"/>
<feature type="transmembrane region" description="Helical" evidence="1">
    <location>
        <begin position="79"/>
        <end position="98"/>
    </location>
</feature>
<comment type="caution">
    <text evidence="2">The sequence shown here is derived from an EMBL/GenBank/DDBJ whole genome shotgun (WGS) entry which is preliminary data.</text>
</comment>
<feature type="transmembrane region" description="Helical" evidence="1">
    <location>
        <begin position="133"/>
        <end position="157"/>
    </location>
</feature>
<evidence type="ECO:0000256" key="1">
    <source>
        <dbReference type="SAM" id="Phobius"/>
    </source>
</evidence>
<keyword evidence="1" id="KW-1133">Transmembrane helix</keyword>
<keyword evidence="1" id="KW-0472">Membrane</keyword>
<accession>A0A9X3ZJY5</accession>
<organism evidence="2 3">
    <name type="scientific">Hoeflea prorocentri</name>
    <dbReference type="NCBI Taxonomy" id="1922333"/>
    <lineage>
        <taxon>Bacteria</taxon>
        <taxon>Pseudomonadati</taxon>
        <taxon>Pseudomonadota</taxon>
        <taxon>Alphaproteobacteria</taxon>
        <taxon>Hyphomicrobiales</taxon>
        <taxon>Rhizobiaceae</taxon>
        <taxon>Hoeflea</taxon>
    </lineage>
</organism>